<feature type="transmembrane region" description="Helical" evidence="1">
    <location>
        <begin position="81"/>
        <end position="102"/>
    </location>
</feature>
<evidence type="ECO:0000313" key="4">
    <source>
        <dbReference type="Proteomes" id="UP000034063"/>
    </source>
</evidence>
<feature type="transmembrane region" description="Helical" evidence="1">
    <location>
        <begin position="305"/>
        <end position="323"/>
    </location>
</feature>
<feature type="transmembrane region" description="Helical" evidence="1">
    <location>
        <begin position="329"/>
        <end position="348"/>
    </location>
</feature>
<name>A0A0G1HLE3_9BACT</name>
<accession>A0A0G1HLE3</accession>
<evidence type="ECO:0000256" key="1">
    <source>
        <dbReference type="SAM" id="Phobius"/>
    </source>
</evidence>
<dbReference type="Proteomes" id="UP000034063">
    <property type="component" value="Unassembled WGS sequence"/>
</dbReference>
<feature type="domain" description="Glycosyltransferase RgtA/B/C/D-like" evidence="2">
    <location>
        <begin position="67"/>
        <end position="223"/>
    </location>
</feature>
<sequence>MNMTLQKNRIYIPLLLFLLTFAVSGYFSTIGIDPHHDGIMFKPALDVANGKMLFKDTFSMFNVLSLLIQGAALLIFGKYLITIKLCNAFFYGLISVLVYSIFKRFLPRSVVVATVILWIFSAPYFLWTFLAWSTVYALFFLLASLYFLILSIEKKDKKAFILLSGICAAFTFWTRQNIGIVLCLMFMAFFFYEGILRAVSLKESIRRSLLFLSGLFVISSVIILWLLTNGALNDWWLQSFVHPHLWSIPVTQNYTFQLILQNLFPVTYSQSPVSLWFLMPIITLYVFLKYVIVSLYSPKSVSARTVLACIFISIAAWTEYYPIVCYRHVYWGATVMFGTFALFVYHLAKDISGPFTKKSTLITNCLTILFLLIVFYPEVSYRITEGIKKSQAQYTVLTAPSVLQGMRVTENEADYYTRMASEISSFLDNNPGKNVINLTMDALYLTFDQRIQNIHPAYVNLMFLNSDVYPAYWRTYETYWQKNQPLIITYGEFVPPGYCKDIQIPEMYGTYLVKPC</sequence>
<feature type="transmembrane region" description="Helical" evidence="1">
    <location>
        <begin position="53"/>
        <end position="75"/>
    </location>
</feature>
<keyword evidence="1" id="KW-0812">Transmembrane</keyword>
<feature type="transmembrane region" description="Helical" evidence="1">
    <location>
        <begin position="157"/>
        <end position="173"/>
    </location>
</feature>
<feature type="transmembrane region" description="Helical" evidence="1">
    <location>
        <begin position="179"/>
        <end position="196"/>
    </location>
</feature>
<organism evidence="3 4">
    <name type="scientific">Candidatus Gottesmanbacteria bacterium GW2011_GWA2_44_17</name>
    <dbReference type="NCBI Taxonomy" id="1618444"/>
    <lineage>
        <taxon>Bacteria</taxon>
        <taxon>Candidatus Gottesmaniibacteriota</taxon>
    </lineage>
</organism>
<feature type="transmembrane region" description="Helical" evidence="1">
    <location>
        <begin position="109"/>
        <end position="127"/>
    </location>
</feature>
<dbReference type="Pfam" id="PF13231">
    <property type="entry name" value="PMT_2"/>
    <property type="match status" value="1"/>
</dbReference>
<keyword evidence="1" id="KW-1133">Transmembrane helix</keyword>
<gene>
    <name evidence="3" type="ORF">UW37_C0008G0023</name>
</gene>
<dbReference type="InterPro" id="IPR038731">
    <property type="entry name" value="RgtA/B/C-like"/>
</dbReference>
<protein>
    <recommendedName>
        <fullName evidence="2">Glycosyltransferase RgtA/B/C/D-like domain-containing protein</fullName>
    </recommendedName>
</protein>
<evidence type="ECO:0000259" key="2">
    <source>
        <dbReference type="Pfam" id="PF13231"/>
    </source>
</evidence>
<proteinExistence type="predicted"/>
<feature type="transmembrane region" description="Helical" evidence="1">
    <location>
        <begin position="273"/>
        <end position="293"/>
    </location>
</feature>
<reference evidence="3 4" key="1">
    <citation type="journal article" date="2015" name="Nature">
        <title>rRNA introns, odd ribosomes, and small enigmatic genomes across a large radiation of phyla.</title>
        <authorList>
            <person name="Brown C.T."/>
            <person name="Hug L.A."/>
            <person name="Thomas B.C."/>
            <person name="Sharon I."/>
            <person name="Castelle C.J."/>
            <person name="Singh A."/>
            <person name="Wilkins M.J."/>
            <person name="Williams K.H."/>
            <person name="Banfield J.F."/>
        </authorList>
    </citation>
    <scope>NUCLEOTIDE SEQUENCE [LARGE SCALE GENOMIC DNA]</scope>
</reference>
<feature type="transmembrane region" description="Helical" evidence="1">
    <location>
        <begin position="360"/>
        <end position="377"/>
    </location>
</feature>
<feature type="transmembrane region" description="Helical" evidence="1">
    <location>
        <begin position="133"/>
        <end position="150"/>
    </location>
</feature>
<feature type="transmembrane region" description="Helical" evidence="1">
    <location>
        <begin position="208"/>
        <end position="227"/>
    </location>
</feature>
<dbReference type="EMBL" id="LCIB01000008">
    <property type="protein sequence ID" value="KKT47423.1"/>
    <property type="molecule type" value="Genomic_DNA"/>
</dbReference>
<comment type="caution">
    <text evidence="3">The sequence shown here is derived from an EMBL/GenBank/DDBJ whole genome shotgun (WGS) entry which is preliminary data.</text>
</comment>
<dbReference type="AlphaFoldDB" id="A0A0G1HLE3"/>
<evidence type="ECO:0000313" key="3">
    <source>
        <dbReference type="EMBL" id="KKT47423.1"/>
    </source>
</evidence>
<feature type="transmembrane region" description="Helical" evidence="1">
    <location>
        <begin position="12"/>
        <end position="32"/>
    </location>
</feature>
<keyword evidence="1" id="KW-0472">Membrane</keyword>